<organism evidence="1 2">
    <name type="scientific">Planococcus shenhongbingii</name>
    <dbReference type="NCBI Taxonomy" id="3058398"/>
    <lineage>
        <taxon>Bacteria</taxon>
        <taxon>Bacillati</taxon>
        <taxon>Bacillota</taxon>
        <taxon>Bacilli</taxon>
        <taxon>Bacillales</taxon>
        <taxon>Caryophanaceae</taxon>
        <taxon>Planococcus</taxon>
    </lineage>
</organism>
<gene>
    <name evidence="1" type="ORF">QWY13_03645</name>
</gene>
<dbReference type="Gene3D" id="2.60.120.580">
    <property type="entry name" value="Acetamidase/Formamidase-like domains"/>
    <property type="match status" value="2"/>
</dbReference>
<dbReference type="Proteomes" id="UP001172142">
    <property type="component" value="Unassembled WGS sequence"/>
</dbReference>
<dbReference type="InterPro" id="IPR004304">
    <property type="entry name" value="FmdA_AmdA"/>
</dbReference>
<evidence type="ECO:0000313" key="2">
    <source>
        <dbReference type="Proteomes" id="UP001172142"/>
    </source>
</evidence>
<name>A0ABT8N9M2_9BACL</name>
<accession>A0ABT8N9M2</accession>
<dbReference type="PANTHER" id="PTHR31891:SF1">
    <property type="entry name" value="FORMAMIDASE C869.04-RELATED"/>
    <property type="match status" value="1"/>
</dbReference>
<dbReference type="Gene3D" id="3.10.28.20">
    <property type="entry name" value="Acetamidase/Formamidase-like domains"/>
    <property type="match status" value="1"/>
</dbReference>
<sequence length="314" mass="33980">MAKTHEFPEDRLHFTWAKDPEPVLTIQSEDTVVFKTREVADNQFNKNSTTEDIAGLDWGRVYPLAGPVAVEGAEPGDALEVEIVDLKPGDWGWTAILPGLGLLPEDFPNAYLRTFDLSDGEFIHFNERIKIPITPFLGTMGVSPKDAHGQAIMPPGIFGGNLATRQLTVGTKLYLPVQVSGALFSCGDAHAAQGDGEVCVSALECPMTATLKFRLIKGKRILAPQFLTKGALTPKVNHKGFYGTTGVGPDLMKCAQDAVRAMVDHLSESYGMEAKDAYLLSSLCVDLKISEIVDAGQYVVSAVLPLAVFDEETK</sequence>
<keyword evidence="2" id="KW-1185">Reference proteome</keyword>
<protein>
    <submittedName>
        <fullName evidence="1">Acetamidase/formamidase family protein</fullName>
    </submittedName>
</protein>
<dbReference type="Pfam" id="PF03069">
    <property type="entry name" value="FmdA_AmdA"/>
    <property type="match status" value="2"/>
</dbReference>
<dbReference type="EMBL" id="JAUJWU010000001">
    <property type="protein sequence ID" value="MDN7244577.1"/>
    <property type="molecule type" value="Genomic_DNA"/>
</dbReference>
<dbReference type="PANTHER" id="PTHR31891">
    <property type="entry name" value="FORMAMIDASE C869.04-RELATED"/>
    <property type="match status" value="1"/>
</dbReference>
<proteinExistence type="predicted"/>
<dbReference type="SUPFAM" id="SSF141130">
    <property type="entry name" value="Acetamidase/Formamidase-like"/>
    <property type="match status" value="1"/>
</dbReference>
<evidence type="ECO:0000313" key="1">
    <source>
        <dbReference type="EMBL" id="MDN7244577.1"/>
    </source>
</evidence>
<reference evidence="1 2" key="1">
    <citation type="submission" date="2023-07" db="EMBL/GenBank/DDBJ databases">
        <title>Novel species in genus Planococcus.</title>
        <authorList>
            <person name="Ning S."/>
        </authorList>
    </citation>
    <scope>NUCLEOTIDE SEQUENCE [LARGE SCALE GENOMIC DNA]</scope>
    <source>
        <strain evidence="1 2">N017</strain>
    </source>
</reference>
<comment type="caution">
    <text evidence="1">The sequence shown here is derived from an EMBL/GenBank/DDBJ whole genome shotgun (WGS) entry which is preliminary data.</text>
</comment>
<dbReference type="RefSeq" id="WP_301855009.1">
    <property type="nucleotide sequence ID" value="NZ_JAUJWU010000001.1"/>
</dbReference>